<organism evidence="2">
    <name type="scientific">Psilocybe cubensis</name>
    <name type="common">Psychedelic mushroom</name>
    <name type="synonym">Stropharia cubensis</name>
    <dbReference type="NCBI Taxonomy" id="181762"/>
    <lineage>
        <taxon>Eukaryota</taxon>
        <taxon>Fungi</taxon>
        <taxon>Dikarya</taxon>
        <taxon>Basidiomycota</taxon>
        <taxon>Agaricomycotina</taxon>
        <taxon>Agaricomycetes</taxon>
        <taxon>Agaricomycetidae</taxon>
        <taxon>Agaricales</taxon>
        <taxon>Agaricineae</taxon>
        <taxon>Strophariaceae</taxon>
        <taxon>Psilocybe</taxon>
    </lineage>
</organism>
<reference evidence="2" key="1">
    <citation type="submission" date="2021-02" db="EMBL/GenBank/DDBJ databases">
        <title>Psilocybe cubensis genome.</title>
        <authorList>
            <person name="Mckernan K.J."/>
            <person name="Crawford S."/>
            <person name="Trippe A."/>
            <person name="Kane L.T."/>
            <person name="Mclaughlin S."/>
        </authorList>
    </citation>
    <scope>NUCLEOTIDE SEQUENCE [LARGE SCALE GENOMIC DNA]</scope>
    <source>
        <strain evidence="2">MGC-MH-2018</strain>
    </source>
</reference>
<dbReference type="AlphaFoldDB" id="A0A8H8CES4"/>
<evidence type="ECO:0008006" key="3">
    <source>
        <dbReference type="Google" id="ProtNLM"/>
    </source>
</evidence>
<dbReference type="EMBL" id="JAFIQS010000017">
    <property type="protein sequence ID" value="KAG5162888.1"/>
    <property type="molecule type" value="Genomic_DNA"/>
</dbReference>
<dbReference type="OrthoDB" id="3058706at2759"/>
<comment type="caution">
    <text evidence="2">The sequence shown here is derived from an EMBL/GenBank/DDBJ whole genome shotgun (WGS) entry which is preliminary data.</text>
</comment>
<feature type="transmembrane region" description="Helical" evidence="1">
    <location>
        <begin position="515"/>
        <end position="532"/>
    </location>
</feature>
<keyword evidence="1" id="KW-1133">Transmembrane helix</keyword>
<evidence type="ECO:0000313" key="2">
    <source>
        <dbReference type="EMBL" id="KAG5162888.1"/>
    </source>
</evidence>
<keyword evidence="1" id="KW-0812">Transmembrane</keyword>
<protein>
    <recommendedName>
        <fullName evidence="3">F-box domain-containing protein</fullName>
    </recommendedName>
</protein>
<accession>A0A8H8CES4</accession>
<gene>
    <name evidence="2" type="ORF">JR316_012276</name>
</gene>
<proteinExistence type="predicted"/>
<sequence length="533" mass="61019">MLCSALAFVSRSLQRPKDALTETQGKEPRSAPIFKLNADLLHLIFRMCTDLDEGAGENALGGSKEYRAMVTVRHCSQVCRFWRHSILSAPSIWGRILDLQQLDQENDLWREEVIRRTGDAFLHITGIVRGFNHISKQFFYNLIINHWGRVRVMDVDVYHPHVFKPETWNFLIRPSPFLQSLKLRFHPRTISPTSILPHGSIFANDAPSLRQFCVEQLLFDTRISWFSQLRRFGIFPSPRQPVTVCEIFEMLAQMPLLESLTIGDVRNDVASGELNFEHSSIELPSLQEIVFTDVEMKVCTDILQRISPAPTCALDIFCKQRMQHGVGSSNNTEDNLGRAIFIRYFKAFFDNHLISTLTLRQWNGVYTLESDVPKPKFQKASVLHHRRFRVSIDHHNPSIVFDIFGACQYRNAKTLKVILDVTKPSPIHAPYMAQFIKSLGHVETVVVNRPALRFLQDISKDISVIFPSMRTFDVQRTPLSMLPYVTDFQSDSDGLAVSEALPHDYVRLLNDKRSGFVLGVVIFVICSILSYSL</sequence>
<name>A0A8H8CES4_PSICU</name>
<evidence type="ECO:0000256" key="1">
    <source>
        <dbReference type="SAM" id="Phobius"/>
    </source>
</evidence>
<keyword evidence="1" id="KW-0472">Membrane</keyword>